<evidence type="ECO:0000256" key="5">
    <source>
        <dbReference type="ARBA" id="ARBA00022679"/>
    </source>
</evidence>
<dbReference type="GO" id="GO:0006633">
    <property type="term" value="P:fatty acid biosynthetic process"/>
    <property type="evidence" value="ECO:0007669"/>
    <property type="project" value="InterPro"/>
</dbReference>
<dbReference type="InterPro" id="IPR018201">
    <property type="entry name" value="Ketoacyl_synth_AS"/>
</dbReference>
<dbReference type="Pfam" id="PF14765">
    <property type="entry name" value="PS-DH"/>
    <property type="match status" value="1"/>
</dbReference>
<keyword evidence="7" id="KW-0511">Multifunctional enzyme</keyword>
<dbReference type="InterPro" id="IPR014030">
    <property type="entry name" value="Ketoacyl_synth_N"/>
</dbReference>
<dbReference type="SMART" id="SM00822">
    <property type="entry name" value="PKS_KR"/>
    <property type="match status" value="2"/>
</dbReference>
<evidence type="ECO:0000259" key="11">
    <source>
        <dbReference type="PROSITE" id="PS50075"/>
    </source>
</evidence>
<dbReference type="InterPro" id="IPR042104">
    <property type="entry name" value="PKS_dehydratase_sf"/>
</dbReference>
<dbReference type="PANTHER" id="PTHR43775:SF51">
    <property type="entry name" value="INACTIVE PHENOLPHTHIOCEROL SYNTHESIS POLYKETIDE SYNTHASE TYPE I PKS1-RELATED"/>
    <property type="match status" value="1"/>
</dbReference>
<sequence length="3297" mass="342740">MSSTPSTESLVEALRKSLREGKQLKRENRRLAEAAREPVAVVGMACRFPGGVGSPEELWDLVAAGRDAVTAFPTDRGWDLDALHDPDPDKPGTSYVREGGFLDGAGDFDAELFGISPREALAMDPQQRLLLETSWEAFERAGIDPASLRGSRTGVFVGGVRQDYGPALHETVPDVAGHRLTGIAASVQSGRVSYVFGLEGPSVTVDTACSSSLVALHLAVNALRAGECATALVGGVAVMTSPGVFVEFSRQRGLAPDGRCKSFAAGADGTGWAEGVGVLALERLSDARRNGRTVLAVIRGSAVNQDGASNGLTAPNGPSQERVIRAALDNAGLRPGDVDAVEAHGTGTPLGDPIEAEALLATYGQERPAEQPLWLGSIKSNIGHAQAAAGVAGIIKMVQAMRHGELPATLHVDEPTPHVDLTSGAVALLTDARRWPAADRPRRAGVSSFGISGTNAHVILEEAPAAPDTAPAPDTASAPPPAAYPAPLPVPLSAKSDDALRAQAARLLAHVEDRRDDLDLPSLARSLATTRATLDRRAVLLAADRGELVRRLGEVAAGEAERPGHVATARDLTAFLFTGQGSQFPGMGRELYAAFPVFAEALDEVAAALDPHLDRPLREVMFEADAEVLGRTRYAQPALFALEVALFRLLGHWGVTPDCLAGHSVGEVAAAHCAGVLDLADAALLVATRARLMQEMPAAGVMISLRASEEEVVPHLTEGVAIAAVNSPTTTVISGDAAEARAIAERFRSRELHVSHAFHSPHMDGMLDPFREVVRTLTFHPPRIPLAGDADRLVDPEYWVRQVREPVRFSEAVEALRAAGVTTYVETGPDAALATLAAECLADTDAPALTVPLQRRTHDQVRTLLTALATLHTHHAATPRWDVLLPAARLTDLPTYPFQHRHHWLAPAATTGDVTRAGLGTTEHPLLGAVVELADATADGLVLTGRLSLHTHAWLADHAVGDTVLLPGTALVELALHAAQQLGGGHVEELTLAVPLRVPATGALDIQVAVGAGDADDRRPVTVHSRPAAGAGDDDGAPWTRHAEGMLLPAPGPHAGTHPAPPADAAWPPAGADAVDLTGAYPELAERGYRYGPTFRGLRRLWRTAEGDQLHADVELPDDAFTDADAFGVHPALLDAALHGLALGAGTASAEAVRLPFAWAGIRLHATGATTLRVRITPAGPDAVTLHATDPAGQPVVTVERLTLRAMAPDAVNAAANTASAAVRDMLFRREWAPLTGIPQRDTGRWAALGTAPWTGFGGPVFAGPAELAAAVAADGIEPPAAVFTPLTSVRDAEPAAESIHAACAEALSLVQSWAAADGLADATLVLVAGDDVPALVREPVQALIRVAESESPGRFVLLDLDGTPAADLVASALAAGEPHAALRDGRLTAPRLTRHTPGPAAAPPAWAADPDATVLVTGTGTLAGLVARHLVTHHGTRHLHLVSRQGDRAAHAARLRDELTELGATVTVSARDLADPQAARALVDGIDPGHPLRAVVHTAGVVDDALVTGLTPERLHAVLAPKVDAALHLHRATAHLPDVPFVLFSSTTAALGTPGQANYAAANAFLDALARTRPRTHAIAWGLWAETSGITAHLTEADIARMARNGLLPLQTRQALDLFDAAIGDPEPSLAAVRLETAALRARARDATLPAPLRALAPAPAAGPRRAARTAGDAAGVPLADRLAALAPKDRKTALLDVVAAEVAAVLGHPRTTPIEPTRGFKDLGFDSLTAVQLRNRLADTVGRRLPATLVFDYPDPRALAGYLGTELLGDRAESAATAPPPAAAAANEPIAIVGMACRYPGGVTSPDDLWQLVATGRDAVTGFPTNRGWGLHTLFHPDPDHPGTSYARHGGFLHDAGDFDADFFGISPKEALAMDPQQRLLLETSWEAFERAGVDPAAVRGSRTGVFTGLMYHDYASWLPELPDEVAGYVGTGNTGSVASGRVSYAFGLEGPAVTVDTACSSSLVALHLAAQSLRTGECDMALAGGVTVMASPGTFVEFSRQRGLAPDGRCKSFAAGADGTGWAEGVGVLVVERLSVARREGHRVLAVMRGSAVNQDGASNGLTAPNGPSQQRVIRAALDSAGLGLGDVDAVEAHGTGTELGDPIEAEALLSTYGRERDADSPLWLGSIKSNIGHAQAAAGVAGIIKMVQAMRHGRLPATLHAEEPTPHVDWESGAVRLLTEPRAWPEVDRPRRAAVSSFGISGTNAHVILEQAEPEPEPAAVAATGPVGVPLSARGDDGLRAYAGMLHAYVSQRPELEPAAVAGALRARARLSRHAVVVGEGRQELLAGLEALAADVPHPGVVTGRAGVPGKTVFVYPGQGSQWVGMGARLFAESPVFAEALTACAEALAPHVHFDLLDVLTSEDPAVLEPVEVVQPALWAVMVALTRWWEHHGVRPDAVIGHSQGEIAAACVAGALSLEDAARVVAQRSQALTALAGTGGMLSVALDEAGADALFKDCGVSGDVSVAAVNGPTAVVVAGPAGALDAVQEHCARNEIRHRRIPVTYASHTPLVQPLEADLAARLEGIEPRTADIPFYSTVTAGPVDTTTLTSDYWFTNLRSPVRFHQTVQALLADGYGHFLEPSPHPGLLTAVEDTIDAADSDAVTHATLHRNDDTPNRLALALAHTHAHGLDATPGTTAPPADLPTYPFQRQHLWLAPSEATTTRDALNSWRYDLTWQPHHPPADVPALSGTWLLLPRPGESPPAALIDALEAAGATATTDPEHPDPAGILNLDPDPAALLRHLQRPRPAPAALWTLTTHAVRATPGDAPPDPDHAQTWGLGRVAALEHPEHVAGLVDLPADPQPRHYARLVQHLADAPRSHETQLAVRDDAAHVPRLTRAPHAGPPPGTYHFRDVSLVTGGTTGMGLLVARHLARAGADHLVLTRHPGARADAEPAAELVAELTGLGAGAVTVADADLRDRASVRTLLTSLPSGRPLATVIHTAEADTWSPLADLTPGDLADVLAVRAGVARLLHELTLELDLAPAAFVLFSSAAGVWGSAGQGAHAAGVASLDALAHARRAAGLAATSLAWGPWADVSVGAPDGAVDADRQEQLLRRGLGGLPTPLALAALQQALDHDETFVAVADVDWARLGPVFAAVRPSPLLGALPEAAGAPGGGADDAGGAAGEDGASGLVARLAGLDPDERAAELLTLVRTAAAVVLGHPGAEAVDPHRPFQELGFDSLAAVSLRNRLGETAGLRLPTTLVFDHPTPVAVAEFLGGELLGTGGPEEPAAAYEGAGQGAAGPGAPDEDPAYPSRPEVAEAVAGFTDDELFAFIDERLGTFGPGRGQQ</sequence>
<feature type="region of interest" description="Disordered" evidence="10">
    <location>
        <begin position="1015"/>
        <end position="1071"/>
    </location>
</feature>
<dbReference type="FunFam" id="3.40.47.10:FF:000019">
    <property type="entry name" value="Polyketide synthase type I"/>
    <property type="match status" value="2"/>
</dbReference>
<feature type="region of interest" description="Disordered" evidence="10">
    <location>
        <begin position="466"/>
        <end position="485"/>
    </location>
</feature>
<dbReference type="InterPro" id="IPR049551">
    <property type="entry name" value="PKS_DH_C"/>
</dbReference>
<keyword evidence="8" id="KW-0012">Acyltransferase</keyword>
<dbReference type="SMART" id="SM01294">
    <property type="entry name" value="PKS_PP_betabranch"/>
    <property type="match status" value="1"/>
</dbReference>
<dbReference type="SMART" id="SM00825">
    <property type="entry name" value="PKS_KS"/>
    <property type="match status" value="2"/>
</dbReference>
<accession>Q0QMP8</accession>
<feature type="region of interest" description="Disordered" evidence="10">
    <location>
        <begin position="3230"/>
        <end position="3266"/>
    </location>
</feature>
<dbReference type="InterPro" id="IPR014043">
    <property type="entry name" value="Acyl_transferase_dom"/>
</dbReference>
<dbReference type="Gene3D" id="3.40.50.720">
    <property type="entry name" value="NAD(P)-binding Rossmann-like Domain"/>
    <property type="match status" value="2"/>
</dbReference>
<comment type="cofactor">
    <cofactor evidence="1">
        <name>pantetheine 4'-phosphate</name>
        <dbReference type="ChEBI" id="CHEBI:47942"/>
    </cofactor>
</comment>
<dbReference type="GO" id="GO:0004312">
    <property type="term" value="F:fatty acid synthase activity"/>
    <property type="evidence" value="ECO:0007669"/>
    <property type="project" value="TreeGrafter"/>
</dbReference>
<dbReference type="InterPro" id="IPR049900">
    <property type="entry name" value="PKS_mFAS_DH"/>
</dbReference>
<dbReference type="Pfam" id="PF02801">
    <property type="entry name" value="Ketoacyl-synt_C"/>
    <property type="match status" value="2"/>
</dbReference>
<feature type="domain" description="Ketosynthase family 3 (KS3)" evidence="12">
    <location>
        <begin position="36"/>
        <end position="462"/>
    </location>
</feature>
<dbReference type="Pfam" id="PF08659">
    <property type="entry name" value="KR"/>
    <property type="match status" value="2"/>
</dbReference>
<dbReference type="Pfam" id="PF00109">
    <property type="entry name" value="ketoacyl-synt"/>
    <property type="match status" value="2"/>
</dbReference>
<dbReference type="Gene3D" id="3.30.70.3290">
    <property type="match status" value="2"/>
</dbReference>
<feature type="active site" description="Proton acceptor; for dehydratase activity" evidence="9">
    <location>
        <position position="958"/>
    </location>
</feature>
<dbReference type="SUPFAM" id="SSF52151">
    <property type="entry name" value="FabD/lysophospholipase-like"/>
    <property type="match status" value="2"/>
</dbReference>
<dbReference type="PROSITE" id="PS50075">
    <property type="entry name" value="CARRIER"/>
    <property type="match status" value="2"/>
</dbReference>
<dbReference type="Pfam" id="PF00550">
    <property type="entry name" value="PP-binding"/>
    <property type="match status" value="2"/>
</dbReference>
<evidence type="ECO:0000256" key="1">
    <source>
        <dbReference type="ARBA" id="ARBA00001957"/>
    </source>
</evidence>
<dbReference type="GO" id="GO:0033068">
    <property type="term" value="P:macrolide biosynthetic process"/>
    <property type="evidence" value="ECO:0007669"/>
    <property type="project" value="UniProtKB-ARBA"/>
</dbReference>
<dbReference type="GO" id="GO:0004315">
    <property type="term" value="F:3-oxoacyl-[acyl-carrier-protein] synthase activity"/>
    <property type="evidence" value="ECO:0007669"/>
    <property type="project" value="InterPro"/>
</dbReference>
<evidence type="ECO:0000256" key="7">
    <source>
        <dbReference type="ARBA" id="ARBA00023268"/>
    </source>
</evidence>
<dbReference type="FunFam" id="1.10.1200.10:FF:000007">
    <property type="entry name" value="Probable polyketide synthase pks17"/>
    <property type="match status" value="2"/>
</dbReference>
<dbReference type="InterPro" id="IPR014031">
    <property type="entry name" value="Ketoacyl_synth_C"/>
</dbReference>
<dbReference type="SUPFAM" id="SSF55048">
    <property type="entry name" value="Probable ACP-binding domain of malonyl-CoA ACP transacylase"/>
    <property type="match status" value="2"/>
</dbReference>
<dbReference type="PROSITE" id="PS52019">
    <property type="entry name" value="PKS_MFAS_DH"/>
    <property type="match status" value="1"/>
</dbReference>
<dbReference type="InterPro" id="IPR036291">
    <property type="entry name" value="NAD(P)-bd_dom_sf"/>
</dbReference>
<dbReference type="CDD" id="cd08952">
    <property type="entry name" value="KR_1_SDR_x"/>
    <property type="match status" value="1"/>
</dbReference>
<dbReference type="InterPro" id="IPR016036">
    <property type="entry name" value="Malonyl_transacylase_ACP-bd"/>
</dbReference>
<dbReference type="InterPro" id="IPR020806">
    <property type="entry name" value="PKS_PP-bd"/>
</dbReference>
<dbReference type="InterPro" id="IPR057326">
    <property type="entry name" value="KR_dom"/>
</dbReference>
<dbReference type="Pfam" id="PF16197">
    <property type="entry name" value="KAsynt_C_assoc"/>
    <property type="match status" value="2"/>
</dbReference>
<dbReference type="CDD" id="cd08956">
    <property type="entry name" value="KR_3_FAS_SDR_x"/>
    <property type="match status" value="1"/>
</dbReference>
<dbReference type="CDD" id="cd00833">
    <property type="entry name" value="PKS"/>
    <property type="match status" value="2"/>
</dbReference>
<dbReference type="InterPro" id="IPR016039">
    <property type="entry name" value="Thiolase-like"/>
</dbReference>
<dbReference type="FunFam" id="3.40.366.10:FF:000002">
    <property type="entry name" value="Probable polyketide synthase 2"/>
    <property type="match status" value="1"/>
</dbReference>
<feature type="domain" description="Ketosynthase family 3 (KS3)" evidence="12">
    <location>
        <begin position="1789"/>
        <end position="2215"/>
    </location>
</feature>
<dbReference type="InterPro" id="IPR032821">
    <property type="entry name" value="PKS_assoc"/>
</dbReference>
<proteinExistence type="predicted"/>
<dbReference type="SMART" id="SM00827">
    <property type="entry name" value="PKS_AT"/>
    <property type="match status" value="2"/>
</dbReference>
<feature type="domain" description="Carrier" evidence="11">
    <location>
        <begin position="1691"/>
        <end position="1769"/>
    </location>
</feature>
<evidence type="ECO:0000259" key="13">
    <source>
        <dbReference type="PROSITE" id="PS52019"/>
    </source>
</evidence>
<dbReference type="InterPro" id="IPR001227">
    <property type="entry name" value="Ac_transferase_dom_sf"/>
</dbReference>
<evidence type="ECO:0000256" key="2">
    <source>
        <dbReference type="ARBA" id="ARBA00004792"/>
    </source>
</evidence>
<evidence type="ECO:0000256" key="10">
    <source>
        <dbReference type="SAM" id="MobiDB-lite"/>
    </source>
</evidence>
<dbReference type="InterPro" id="IPR036736">
    <property type="entry name" value="ACP-like_sf"/>
</dbReference>
<dbReference type="PANTHER" id="PTHR43775">
    <property type="entry name" value="FATTY ACID SYNTHASE"/>
    <property type="match status" value="1"/>
</dbReference>
<dbReference type="InterPro" id="IPR020841">
    <property type="entry name" value="PKS_Beta-ketoAc_synthase_dom"/>
</dbReference>
<dbReference type="GO" id="GO:0031177">
    <property type="term" value="F:phosphopantetheine binding"/>
    <property type="evidence" value="ECO:0007669"/>
    <property type="project" value="InterPro"/>
</dbReference>
<feature type="compositionally biased region" description="Low complexity" evidence="10">
    <location>
        <begin position="1053"/>
        <end position="1071"/>
    </location>
</feature>
<dbReference type="PROSITE" id="PS52004">
    <property type="entry name" value="KS3_2"/>
    <property type="match status" value="2"/>
</dbReference>
<dbReference type="InterPro" id="IPR009081">
    <property type="entry name" value="PP-bd_ACP"/>
</dbReference>
<dbReference type="InterPro" id="IPR013968">
    <property type="entry name" value="PKS_KR"/>
</dbReference>
<feature type="domain" description="Carrier" evidence="11">
    <location>
        <begin position="3154"/>
        <end position="3229"/>
    </location>
</feature>
<protein>
    <submittedName>
        <fullName evidence="14">Polyketide synthase type I</fullName>
    </submittedName>
</protein>
<keyword evidence="6" id="KW-0045">Antibiotic biosynthesis</keyword>
<dbReference type="SUPFAM" id="SSF53901">
    <property type="entry name" value="Thiolase-like"/>
    <property type="match status" value="2"/>
</dbReference>
<feature type="region of interest" description="N-terminal hotdog fold" evidence="9">
    <location>
        <begin position="924"/>
        <end position="1054"/>
    </location>
</feature>
<feature type="region of interest" description="C-terminal hotdog fold" evidence="9">
    <location>
        <begin position="1072"/>
        <end position="1213"/>
    </location>
</feature>
<evidence type="ECO:0000259" key="12">
    <source>
        <dbReference type="PROSITE" id="PS52004"/>
    </source>
</evidence>
<dbReference type="Gene3D" id="3.10.129.110">
    <property type="entry name" value="Polyketide synthase dehydratase"/>
    <property type="match status" value="1"/>
</dbReference>
<evidence type="ECO:0000256" key="3">
    <source>
        <dbReference type="ARBA" id="ARBA00022450"/>
    </source>
</evidence>
<keyword evidence="5" id="KW-0808">Transferase</keyword>
<dbReference type="SUPFAM" id="SSF51735">
    <property type="entry name" value="NAD(P)-binding Rossmann-fold domains"/>
    <property type="match status" value="4"/>
</dbReference>
<name>Q0QMP8_9ACTN</name>
<dbReference type="EMBL" id="DQ272520">
    <property type="protein sequence ID" value="ABB88522.1"/>
    <property type="molecule type" value="Genomic_DNA"/>
</dbReference>
<evidence type="ECO:0000313" key="14">
    <source>
        <dbReference type="EMBL" id="ABB88522.1"/>
    </source>
</evidence>
<dbReference type="InterPro" id="IPR016035">
    <property type="entry name" value="Acyl_Trfase/lysoPLipase"/>
</dbReference>
<dbReference type="Pfam" id="PF00698">
    <property type="entry name" value="Acyl_transf_1"/>
    <property type="match status" value="2"/>
</dbReference>
<dbReference type="InterPro" id="IPR020807">
    <property type="entry name" value="PKS_DH"/>
</dbReference>
<evidence type="ECO:0000256" key="9">
    <source>
        <dbReference type="PROSITE-ProRule" id="PRU01363"/>
    </source>
</evidence>
<dbReference type="SUPFAM" id="SSF47336">
    <property type="entry name" value="ACP-like"/>
    <property type="match status" value="2"/>
</dbReference>
<feature type="active site" description="Proton donor; for dehydratase activity" evidence="9">
    <location>
        <position position="1135"/>
    </location>
</feature>
<dbReference type="InterPro" id="IPR050091">
    <property type="entry name" value="PKS_NRPS_Biosynth_Enz"/>
</dbReference>
<evidence type="ECO:0000256" key="6">
    <source>
        <dbReference type="ARBA" id="ARBA00023194"/>
    </source>
</evidence>
<dbReference type="Gene3D" id="1.10.1200.10">
    <property type="entry name" value="ACP-like"/>
    <property type="match status" value="2"/>
</dbReference>
<dbReference type="InterPro" id="IPR049552">
    <property type="entry name" value="PKS_DH_N"/>
</dbReference>
<dbReference type="PROSITE" id="PS00606">
    <property type="entry name" value="KS3_1"/>
    <property type="match status" value="2"/>
</dbReference>
<feature type="compositionally biased region" description="Low complexity" evidence="10">
    <location>
        <begin position="466"/>
        <end position="477"/>
    </location>
</feature>
<evidence type="ECO:0000256" key="8">
    <source>
        <dbReference type="ARBA" id="ARBA00023315"/>
    </source>
</evidence>
<dbReference type="Gene3D" id="3.40.47.10">
    <property type="match status" value="2"/>
</dbReference>
<feature type="compositionally biased region" description="Low complexity" evidence="10">
    <location>
        <begin position="3235"/>
        <end position="3244"/>
    </location>
</feature>
<comment type="pathway">
    <text evidence="2">Antibiotic biosynthesis.</text>
</comment>
<dbReference type="Pfam" id="PF21089">
    <property type="entry name" value="PKS_DH_N"/>
    <property type="match status" value="1"/>
</dbReference>
<dbReference type="InterPro" id="IPR006162">
    <property type="entry name" value="Ppantetheine_attach_site"/>
</dbReference>
<keyword evidence="3" id="KW-0596">Phosphopantetheine</keyword>
<organism evidence="14">
    <name type="scientific">Streptomyces aculeolatus</name>
    <dbReference type="NCBI Taxonomy" id="270689"/>
    <lineage>
        <taxon>Bacteria</taxon>
        <taxon>Bacillati</taxon>
        <taxon>Actinomycetota</taxon>
        <taxon>Actinomycetes</taxon>
        <taxon>Kitasatosporales</taxon>
        <taxon>Streptomycetaceae</taxon>
        <taxon>Streptomyces</taxon>
    </lineage>
</organism>
<dbReference type="SMART" id="SM00826">
    <property type="entry name" value="PKS_DH"/>
    <property type="match status" value="1"/>
</dbReference>
<feature type="domain" description="PKS/mFAS DH" evidence="13">
    <location>
        <begin position="924"/>
        <end position="1213"/>
    </location>
</feature>
<evidence type="ECO:0000256" key="4">
    <source>
        <dbReference type="ARBA" id="ARBA00022553"/>
    </source>
</evidence>
<dbReference type="Pfam" id="PF08990">
    <property type="entry name" value="Docking"/>
    <property type="match status" value="1"/>
</dbReference>
<dbReference type="InterPro" id="IPR015083">
    <property type="entry name" value="NorB/c/GfsB-D-like_docking"/>
</dbReference>
<keyword evidence="4" id="KW-0597">Phosphoprotein</keyword>
<reference evidence="14" key="1">
    <citation type="journal article" date="2006" name="J. Antibiot.">
        <title>Isolation and identification of three new 5-alkenyl-3,3(2H)-furanones from two streptomyces species using a genomic screening approach.</title>
        <authorList>
            <person name="Banskota A.H."/>
            <person name="Mcalpine J.B."/>
            <person name="Sorensen D."/>
            <person name="Aouidate M."/>
            <person name="Piraee M."/>
            <person name="Alarco A.M."/>
            <person name="Omura S."/>
            <person name="Shiomi K."/>
            <person name="Farnet C.M."/>
            <person name="Zazopoulos E."/>
        </authorList>
    </citation>
    <scope>NUCLEOTIDE SEQUENCE</scope>
    <source>
        <strain evidence="14">NRRL 18422</strain>
    </source>
</reference>
<dbReference type="SMART" id="SM00823">
    <property type="entry name" value="PKS_PP"/>
    <property type="match status" value="2"/>
</dbReference>
<dbReference type="PROSITE" id="PS00012">
    <property type="entry name" value="PHOSPHOPANTETHEINE"/>
    <property type="match status" value="1"/>
</dbReference>
<dbReference type="Gene3D" id="3.40.366.10">
    <property type="entry name" value="Malonyl-Coenzyme A Acyl Carrier Protein, domain 2"/>
    <property type="match status" value="2"/>
</dbReference>